<organism evidence="1">
    <name type="scientific">Siphoviridae sp. ct1is2</name>
    <dbReference type="NCBI Taxonomy" id="2826273"/>
    <lineage>
        <taxon>Viruses</taxon>
        <taxon>Duplodnaviria</taxon>
        <taxon>Heunggongvirae</taxon>
        <taxon>Uroviricota</taxon>
        <taxon>Caudoviricetes</taxon>
    </lineage>
</organism>
<dbReference type="EMBL" id="BK015204">
    <property type="protein sequence ID" value="DAD95849.1"/>
    <property type="molecule type" value="Genomic_DNA"/>
</dbReference>
<evidence type="ECO:0000313" key="1">
    <source>
        <dbReference type="EMBL" id="DAD95849.1"/>
    </source>
</evidence>
<protein>
    <submittedName>
        <fullName evidence="1">Uncharacterized protein</fullName>
    </submittedName>
</protein>
<proteinExistence type="predicted"/>
<sequence>MKSYFQYSCDIFSYCYYLFDILYLSVSGPLK</sequence>
<name>A0A8S5NMB3_9CAUD</name>
<accession>A0A8S5NMB3</accession>
<reference evidence="1" key="1">
    <citation type="journal article" date="2021" name="Proc. Natl. Acad. Sci. U.S.A.">
        <title>A Catalog of Tens of Thousands of Viruses from Human Metagenomes Reveals Hidden Associations with Chronic Diseases.</title>
        <authorList>
            <person name="Tisza M.J."/>
            <person name="Buck C.B."/>
        </authorList>
    </citation>
    <scope>NUCLEOTIDE SEQUENCE</scope>
    <source>
        <strain evidence="1">Ct1is2</strain>
    </source>
</reference>